<organism evidence="2 3">
    <name type="scientific">Qipengyuania nanhaisediminis</name>
    <dbReference type="NCBI Taxonomy" id="604088"/>
    <lineage>
        <taxon>Bacteria</taxon>
        <taxon>Pseudomonadati</taxon>
        <taxon>Pseudomonadota</taxon>
        <taxon>Alphaproteobacteria</taxon>
        <taxon>Sphingomonadales</taxon>
        <taxon>Erythrobacteraceae</taxon>
        <taxon>Qipengyuania</taxon>
    </lineage>
</organism>
<proteinExistence type="predicted"/>
<dbReference type="InterPro" id="IPR021354">
    <property type="entry name" value="DUF2975"/>
</dbReference>
<dbReference type="Pfam" id="PF11188">
    <property type="entry name" value="DUF2975"/>
    <property type="match status" value="1"/>
</dbReference>
<dbReference type="STRING" id="604088.SAMN04488060_0803"/>
<feature type="transmembrane region" description="Helical" evidence="1">
    <location>
        <begin position="16"/>
        <end position="40"/>
    </location>
</feature>
<keyword evidence="1" id="KW-0812">Transmembrane</keyword>
<evidence type="ECO:0000313" key="2">
    <source>
        <dbReference type="EMBL" id="SFO93277.1"/>
    </source>
</evidence>
<keyword evidence="1" id="KW-1133">Transmembrane helix</keyword>
<reference evidence="3" key="1">
    <citation type="submission" date="2016-10" db="EMBL/GenBank/DDBJ databases">
        <authorList>
            <person name="Varghese N."/>
            <person name="Submissions S."/>
        </authorList>
    </citation>
    <scope>NUCLEOTIDE SEQUENCE [LARGE SCALE GENOMIC DNA]</scope>
    <source>
        <strain evidence="3">CGMCC 1.7715</strain>
    </source>
</reference>
<evidence type="ECO:0000256" key="1">
    <source>
        <dbReference type="SAM" id="Phobius"/>
    </source>
</evidence>
<protein>
    <recommendedName>
        <fullName evidence="4">DUF2975 domain-containing protein</fullName>
    </recommendedName>
</protein>
<accession>A0A1I5L7P2</accession>
<evidence type="ECO:0000313" key="3">
    <source>
        <dbReference type="Proteomes" id="UP000199331"/>
    </source>
</evidence>
<keyword evidence="1" id="KW-0472">Membrane</keyword>
<dbReference type="RefSeq" id="WP_090477484.1">
    <property type="nucleotide sequence ID" value="NZ_FOWZ01000001.1"/>
</dbReference>
<dbReference type="OrthoDB" id="7349915at2"/>
<evidence type="ECO:0008006" key="4">
    <source>
        <dbReference type="Google" id="ProtNLM"/>
    </source>
</evidence>
<dbReference type="AlphaFoldDB" id="A0A1I5L7P2"/>
<dbReference type="EMBL" id="FOWZ01000001">
    <property type="protein sequence ID" value="SFO93277.1"/>
    <property type="molecule type" value="Genomic_DNA"/>
</dbReference>
<sequence length="178" mass="19084">MTQTLPNDGLLKAARIVTLIAQFLLGVAFLALLVAIPIVLMSQAHIVDEMLPTATVAAGTVAATIAVVLFMGAIMVAIGFFFLRILRRIIGSVGEGDPFILENADRLRTMGWLAVSIELLKLPASALAVFIAQQVKQDTFTVDVELSITGLLIALVLFILARVFRHGAAMREDLEGTV</sequence>
<keyword evidence="3" id="KW-1185">Reference proteome</keyword>
<feature type="transmembrane region" description="Helical" evidence="1">
    <location>
        <begin position="144"/>
        <end position="164"/>
    </location>
</feature>
<feature type="transmembrane region" description="Helical" evidence="1">
    <location>
        <begin position="60"/>
        <end position="83"/>
    </location>
</feature>
<name>A0A1I5L7P2_9SPHN</name>
<dbReference type="Proteomes" id="UP000199331">
    <property type="component" value="Unassembled WGS sequence"/>
</dbReference>
<feature type="transmembrane region" description="Helical" evidence="1">
    <location>
        <begin position="110"/>
        <end position="132"/>
    </location>
</feature>
<gene>
    <name evidence="2" type="ORF">SAMN04488060_0803</name>
</gene>